<dbReference type="OrthoDB" id="1926781at2759"/>
<evidence type="ECO:0000256" key="11">
    <source>
        <dbReference type="ARBA" id="ARBA00031071"/>
    </source>
</evidence>
<evidence type="ECO:0000256" key="5">
    <source>
        <dbReference type="ARBA" id="ARBA00022729"/>
    </source>
</evidence>
<evidence type="ECO:0000256" key="1">
    <source>
        <dbReference type="ARBA" id="ARBA00004115"/>
    </source>
</evidence>
<comment type="function">
    <text evidence="9">TRAP proteins are part of a complex whose function is to bind calcium to the ER membrane and thereby regulate the retention of ER resident proteins. May be involved in the recycling of the translocation apparatus after completion of the translocation process or may function as a membrane-bound chaperone facilitating folding of translocated proteins.</text>
</comment>
<comment type="similarity">
    <text evidence="2">Belongs to the TRAP-alpha family.</text>
</comment>
<proteinExistence type="inferred from homology"/>
<keyword evidence="5 14" id="KW-0732">Signal</keyword>
<evidence type="ECO:0000256" key="7">
    <source>
        <dbReference type="ARBA" id="ARBA00022989"/>
    </source>
</evidence>
<evidence type="ECO:0000256" key="2">
    <source>
        <dbReference type="ARBA" id="ARBA00006776"/>
    </source>
</evidence>
<feature type="transmembrane region" description="Helical" evidence="13">
    <location>
        <begin position="206"/>
        <end position="223"/>
    </location>
</feature>
<keyword evidence="6" id="KW-0256">Endoplasmic reticulum</keyword>
<keyword evidence="4 13" id="KW-0812">Transmembrane</keyword>
<evidence type="ECO:0000256" key="4">
    <source>
        <dbReference type="ARBA" id="ARBA00022692"/>
    </source>
</evidence>
<feature type="region of interest" description="Disordered" evidence="12">
    <location>
        <begin position="35"/>
        <end position="67"/>
    </location>
</feature>
<protein>
    <recommendedName>
        <fullName evidence="3">Translocon-associated protein subunit alpha</fullName>
    </recommendedName>
    <alternativeName>
        <fullName evidence="11">Signal sequence receptor subunit alpha</fullName>
    </alternativeName>
</protein>
<evidence type="ECO:0000256" key="3">
    <source>
        <dbReference type="ARBA" id="ARBA00020280"/>
    </source>
</evidence>
<name>A0A8J2WIF7_9CRUS</name>
<keyword evidence="16" id="KW-1185">Reference proteome</keyword>
<evidence type="ECO:0000256" key="8">
    <source>
        <dbReference type="ARBA" id="ARBA00023136"/>
    </source>
</evidence>
<feature type="signal peptide" evidence="14">
    <location>
        <begin position="1"/>
        <end position="26"/>
    </location>
</feature>
<evidence type="ECO:0000313" key="15">
    <source>
        <dbReference type="EMBL" id="CAH0105482.1"/>
    </source>
</evidence>
<feature type="compositionally biased region" description="Acidic residues" evidence="12">
    <location>
        <begin position="35"/>
        <end position="48"/>
    </location>
</feature>
<evidence type="ECO:0000256" key="9">
    <source>
        <dbReference type="ARBA" id="ARBA00025620"/>
    </source>
</evidence>
<sequence>MFGLLSRTWILLISLALLATLAPTARSPFAYAEEDELDNDDDVADTSADEASVAEEGSKIEDDDTDDVKLSASPDAETTILFTKPAGAASSELPAGQLAEFLVGFTNKGNQEMVIETVEAAFHYPMDHTFVIQNFSTFQYFKVVKPQQQATVLYHFIPAEPFAGRPFGLSVNLVYRDSEGRIYNEAVFNETINCVEVDEGLDGETFFLYLFLAAGVVLLLVLGQQALASMGKRRGGGSRLETGTARNTGSVSDDGIDYDWLPPSTIKELNKSPKGSPRRSPRLRKTKAGSSSD</sequence>
<keyword evidence="7 13" id="KW-1133">Transmembrane helix</keyword>
<comment type="caution">
    <text evidence="15">The sequence shown here is derived from an EMBL/GenBank/DDBJ whole genome shotgun (WGS) entry which is preliminary data.</text>
</comment>
<evidence type="ECO:0000256" key="13">
    <source>
        <dbReference type="SAM" id="Phobius"/>
    </source>
</evidence>
<dbReference type="EMBL" id="CAKKLH010000190">
    <property type="protein sequence ID" value="CAH0105482.1"/>
    <property type="molecule type" value="Genomic_DNA"/>
</dbReference>
<comment type="subunit">
    <text evidence="10">Heterotetramer of TRAP-alpha, TRAP-beta, TRAP-delta and TRAP-gamma. Interacts with palmitoylated calnexin (CALX), the interaction is required for efficient folding of glycosylated proteins.</text>
</comment>
<dbReference type="PANTHER" id="PTHR12924:SF0">
    <property type="entry name" value="TRANSLOCON-ASSOCIATED PROTEIN SUBUNIT ALPHA"/>
    <property type="match status" value="1"/>
</dbReference>
<dbReference type="PANTHER" id="PTHR12924">
    <property type="entry name" value="TRANSLOCON-ASSOCIATED PROTEIN, ALPHA SUBUNIT"/>
    <property type="match status" value="1"/>
</dbReference>
<dbReference type="AlphaFoldDB" id="A0A8J2WIF7"/>
<organism evidence="15 16">
    <name type="scientific">Daphnia galeata</name>
    <dbReference type="NCBI Taxonomy" id="27404"/>
    <lineage>
        <taxon>Eukaryota</taxon>
        <taxon>Metazoa</taxon>
        <taxon>Ecdysozoa</taxon>
        <taxon>Arthropoda</taxon>
        <taxon>Crustacea</taxon>
        <taxon>Branchiopoda</taxon>
        <taxon>Diplostraca</taxon>
        <taxon>Cladocera</taxon>
        <taxon>Anomopoda</taxon>
        <taxon>Daphniidae</taxon>
        <taxon>Daphnia</taxon>
    </lineage>
</organism>
<reference evidence="15" key="1">
    <citation type="submission" date="2021-11" db="EMBL/GenBank/DDBJ databases">
        <authorList>
            <person name="Schell T."/>
        </authorList>
    </citation>
    <scope>NUCLEOTIDE SEQUENCE</scope>
    <source>
        <strain evidence="15">M5</strain>
    </source>
</reference>
<feature type="chain" id="PRO_5035146113" description="Translocon-associated protein subunit alpha" evidence="14">
    <location>
        <begin position="27"/>
        <end position="293"/>
    </location>
</feature>
<dbReference type="GO" id="GO:0005789">
    <property type="term" value="C:endoplasmic reticulum membrane"/>
    <property type="evidence" value="ECO:0007669"/>
    <property type="project" value="UniProtKB-SubCell"/>
</dbReference>
<evidence type="ECO:0000256" key="14">
    <source>
        <dbReference type="SAM" id="SignalP"/>
    </source>
</evidence>
<dbReference type="Pfam" id="PF03896">
    <property type="entry name" value="TRAP_alpha"/>
    <property type="match status" value="1"/>
</dbReference>
<keyword evidence="8 13" id="KW-0472">Membrane</keyword>
<evidence type="ECO:0000313" key="16">
    <source>
        <dbReference type="Proteomes" id="UP000789390"/>
    </source>
</evidence>
<accession>A0A8J2WIF7</accession>
<gene>
    <name evidence="15" type="ORF">DGAL_LOCUS8506</name>
</gene>
<dbReference type="Proteomes" id="UP000789390">
    <property type="component" value="Unassembled WGS sequence"/>
</dbReference>
<evidence type="ECO:0000256" key="10">
    <source>
        <dbReference type="ARBA" id="ARBA00025854"/>
    </source>
</evidence>
<feature type="compositionally biased region" description="Basic residues" evidence="12">
    <location>
        <begin position="276"/>
        <end position="287"/>
    </location>
</feature>
<dbReference type="InterPro" id="IPR005595">
    <property type="entry name" value="TRAP_alpha"/>
</dbReference>
<comment type="subcellular location">
    <subcellularLocation>
        <location evidence="1">Endoplasmic reticulum membrane</location>
        <topology evidence="1">Single-pass type I membrane protein</topology>
    </subcellularLocation>
</comment>
<evidence type="ECO:0000256" key="12">
    <source>
        <dbReference type="SAM" id="MobiDB-lite"/>
    </source>
</evidence>
<evidence type="ECO:0000256" key="6">
    <source>
        <dbReference type="ARBA" id="ARBA00022824"/>
    </source>
</evidence>
<feature type="region of interest" description="Disordered" evidence="12">
    <location>
        <begin position="232"/>
        <end position="293"/>
    </location>
</feature>